<dbReference type="AlphaFoldDB" id="A0A8S4NXC7"/>
<evidence type="ECO:0000313" key="12">
    <source>
        <dbReference type="EMBL" id="CAH1785462.1"/>
    </source>
</evidence>
<sequence>MASCDILEDAITRYESSIFKTMSFVRNPADTSCSHSNGTLNPQVYSLNISVVKVCEGFPSLHMDESYELQVNEKGASLIAMEIWGALRGIETFSQLIYRTSESTYQLNKTTIRDHPRFLHRGILVDTARHFLSLDTIKTTLETMAQNKFNVLHWHMTDDQSFPFQLKSFPNITSKGSFDPDSMVYTHDDVTEIVKFARMRGIRIIPEFDTPGHTFAWGVGKLELLTPCYKFNQKDLDGMYGPLHPALNSTYDTLQKIFQEVLDVFPDKYVHLGGDEVPFDCWRTNPYIAEFMKQKNLRDIREMLQYYEQRLVNIVTSVGKTRSTGVGTIVWQEVVDNNVKVPSDTIVEVWKSGGHEVFNYITHRNLSVIYAACWYLDHIKYGLDWHNFYKCDALYQLERYGRDKKWDSNKLLGGEVCLWAEYVDDNEYNQRLWPRASAAAERLWSHHSINDVHRAAPRIEEHRCRMISRGLPMGVINGPGYCKQFKAKSKTIPLNTTAETGGFLSDLSLSFNNISSSIDIPETYSLMYICAGILVLLAVVMVIFKQPSRSGILVLLIPLKSNSNNPRKLIPLFAVGILVYCLFSTPLWLEVLHKNNRGGSPMSHLRPKYGALINHMNQSVQLKPP</sequence>
<evidence type="ECO:0000259" key="10">
    <source>
        <dbReference type="Pfam" id="PF00728"/>
    </source>
</evidence>
<proteinExistence type="inferred from homology"/>
<dbReference type="GO" id="GO:0004563">
    <property type="term" value="F:beta-N-acetylhexosaminidase activity"/>
    <property type="evidence" value="ECO:0007669"/>
    <property type="project" value="UniProtKB-EC"/>
</dbReference>
<feature type="active site" description="Proton donor" evidence="8">
    <location>
        <position position="276"/>
    </location>
</feature>
<keyword evidence="9" id="KW-0472">Membrane</keyword>
<name>A0A8S4NXC7_OWEFU</name>
<evidence type="ECO:0000259" key="11">
    <source>
        <dbReference type="Pfam" id="PF14845"/>
    </source>
</evidence>
<keyword evidence="6" id="KW-0325">Glycoprotein</keyword>
<dbReference type="Proteomes" id="UP000749559">
    <property type="component" value="Unassembled WGS sequence"/>
</dbReference>
<evidence type="ECO:0000313" key="13">
    <source>
        <dbReference type="Proteomes" id="UP000749559"/>
    </source>
</evidence>
<dbReference type="Pfam" id="PF14845">
    <property type="entry name" value="Glycohydro_20b2"/>
    <property type="match status" value="1"/>
</dbReference>
<feature type="transmembrane region" description="Helical" evidence="9">
    <location>
        <begin position="569"/>
        <end position="589"/>
    </location>
</feature>
<dbReference type="CDD" id="cd06562">
    <property type="entry name" value="GH20_HexA_HexB-like"/>
    <property type="match status" value="1"/>
</dbReference>
<dbReference type="InterPro" id="IPR029018">
    <property type="entry name" value="Hex-like_dom2"/>
</dbReference>
<feature type="transmembrane region" description="Helical" evidence="9">
    <location>
        <begin position="525"/>
        <end position="544"/>
    </location>
</feature>
<keyword evidence="7" id="KW-0326">Glycosidase</keyword>
<dbReference type="SUPFAM" id="SSF55545">
    <property type="entry name" value="beta-N-acetylhexosaminidase-like domain"/>
    <property type="match status" value="1"/>
</dbReference>
<feature type="domain" description="Glycoside hydrolase family 20 catalytic" evidence="10">
    <location>
        <begin position="118"/>
        <end position="446"/>
    </location>
</feature>
<comment type="similarity">
    <text evidence="2">Belongs to the glycosyl hydrolase 20 family.</text>
</comment>
<keyword evidence="5" id="KW-0378">Hydrolase</keyword>
<evidence type="ECO:0000256" key="5">
    <source>
        <dbReference type="ARBA" id="ARBA00022801"/>
    </source>
</evidence>
<evidence type="ECO:0000256" key="7">
    <source>
        <dbReference type="ARBA" id="ARBA00023295"/>
    </source>
</evidence>
<comment type="caution">
    <text evidence="12">The sequence shown here is derived from an EMBL/GenBank/DDBJ whole genome shotgun (WGS) entry which is preliminary data.</text>
</comment>
<dbReference type="GO" id="GO:0005975">
    <property type="term" value="P:carbohydrate metabolic process"/>
    <property type="evidence" value="ECO:0007669"/>
    <property type="project" value="InterPro"/>
</dbReference>
<dbReference type="Gene3D" id="3.20.20.80">
    <property type="entry name" value="Glycosidases"/>
    <property type="match status" value="1"/>
</dbReference>
<evidence type="ECO:0000256" key="2">
    <source>
        <dbReference type="ARBA" id="ARBA00006285"/>
    </source>
</evidence>
<evidence type="ECO:0000256" key="1">
    <source>
        <dbReference type="ARBA" id="ARBA00001231"/>
    </source>
</evidence>
<dbReference type="GO" id="GO:0016020">
    <property type="term" value="C:membrane"/>
    <property type="evidence" value="ECO:0007669"/>
    <property type="project" value="TreeGrafter"/>
</dbReference>
<dbReference type="GO" id="GO:0006689">
    <property type="term" value="P:ganglioside catabolic process"/>
    <property type="evidence" value="ECO:0007669"/>
    <property type="project" value="TreeGrafter"/>
</dbReference>
<dbReference type="InterPro" id="IPR017853">
    <property type="entry name" value="GH"/>
</dbReference>
<reference evidence="12" key="1">
    <citation type="submission" date="2022-03" db="EMBL/GenBank/DDBJ databases">
        <authorList>
            <person name="Martin C."/>
        </authorList>
    </citation>
    <scope>NUCLEOTIDE SEQUENCE</scope>
</reference>
<dbReference type="InterPro" id="IPR029019">
    <property type="entry name" value="HEX_eukaryotic_N"/>
</dbReference>
<evidence type="ECO:0000256" key="8">
    <source>
        <dbReference type="PIRSR" id="PIRSR625705-1"/>
    </source>
</evidence>
<evidence type="ECO:0000256" key="4">
    <source>
        <dbReference type="ARBA" id="ARBA00022729"/>
    </source>
</evidence>
<dbReference type="PRINTS" id="PR00738">
    <property type="entry name" value="GLHYDRLASE20"/>
</dbReference>
<gene>
    <name evidence="12" type="ORF">OFUS_LOCUS11512</name>
</gene>
<dbReference type="PANTHER" id="PTHR22600:SF21">
    <property type="entry name" value="BETA-HEXOSAMINIDASE A"/>
    <property type="match status" value="1"/>
</dbReference>
<organism evidence="12 13">
    <name type="scientific">Owenia fusiformis</name>
    <name type="common">Polychaete worm</name>
    <dbReference type="NCBI Taxonomy" id="6347"/>
    <lineage>
        <taxon>Eukaryota</taxon>
        <taxon>Metazoa</taxon>
        <taxon>Spiralia</taxon>
        <taxon>Lophotrochozoa</taxon>
        <taxon>Annelida</taxon>
        <taxon>Polychaeta</taxon>
        <taxon>Sedentaria</taxon>
        <taxon>Canalipalpata</taxon>
        <taxon>Sabellida</taxon>
        <taxon>Oweniida</taxon>
        <taxon>Oweniidae</taxon>
        <taxon>Owenia</taxon>
    </lineage>
</organism>
<dbReference type="FunFam" id="3.20.20.80:FF:000063">
    <property type="entry name" value="Beta-hexosaminidase"/>
    <property type="match status" value="1"/>
</dbReference>
<dbReference type="GO" id="GO:0005764">
    <property type="term" value="C:lysosome"/>
    <property type="evidence" value="ECO:0007669"/>
    <property type="project" value="TreeGrafter"/>
</dbReference>
<evidence type="ECO:0000256" key="3">
    <source>
        <dbReference type="ARBA" id="ARBA00012663"/>
    </source>
</evidence>
<dbReference type="InterPro" id="IPR025705">
    <property type="entry name" value="Beta_hexosaminidase_sua/sub"/>
</dbReference>
<dbReference type="EMBL" id="CAIIXF020000006">
    <property type="protein sequence ID" value="CAH1785462.1"/>
    <property type="molecule type" value="Genomic_DNA"/>
</dbReference>
<dbReference type="GO" id="GO:0030203">
    <property type="term" value="P:glycosaminoglycan metabolic process"/>
    <property type="evidence" value="ECO:0007669"/>
    <property type="project" value="TreeGrafter"/>
</dbReference>
<dbReference type="InterPro" id="IPR015883">
    <property type="entry name" value="Glyco_hydro_20_cat"/>
</dbReference>
<keyword evidence="13" id="KW-1185">Reference proteome</keyword>
<evidence type="ECO:0000256" key="6">
    <source>
        <dbReference type="ARBA" id="ARBA00023180"/>
    </source>
</evidence>
<accession>A0A8S4NXC7</accession>
<dbReference type="OrthoDB" id="428480at2759"/>
<dbReference type="SUPFAM" id="SSF51445">
    <property type="entry name" value="(Trans)glycosidases"/>
    <property type="match status" value="1"/>
</dbReference>
<evidence type="ECO:0000256" key="9">
    <source>
        <dbReference type="SAM" id="Phobius"/>
    </source>
</evidence>
<comment type="catalytic activity">
    <reaction evidence="1">
        <text>Hydrolysis of terminal non-reducing N-acetyl-D-hexosamine residues in N-acetyl-beta-D-hexosaminides.</text>
        <dbReference type="EC" id="3.2.1.52"/>
    </reaction>
</comment>
<dbReference type="PANTHER" id="PTHR22600">
    <property type="entry name" value="BETA-HEXOSAMINIDASE"/>
    <property type="match status" value="1"/>
</dbReference>
<keyword evidence="9" id="KW-0812">Transmembrane</keyword>
<dbReference type="Pfam" id="PF00728">
    <property type="entry name" value="Glyco_hydro_20"/>
    <property type="match status" value="1"/>
</dbReference>
<dbReference type="EC" id="3.2.1.52" evidence="3"/>
<protein>
    <recommendedName>
        <fullName evidence="3">beta-N-acetylhexosaminidase</fullName>
        <ecNumber evidence="3">3.2.1.52</ecNumber>
    </recommendedName>
</protein>
<feature type="domain" description="Beta-hexosaminidase eukaryotic type N-terminal" evidence="11">
    <location>
        <begin position="3"/>
        <end position="96"/>
    </location>
</feature>
<keyword evidence="4" id="KW-0732">Signal</keyword>
<dbReference type="Gene3D" id="3.30.379.10">
    <property type="entry name" value="Chitobiase/beta-hexosaminidase domain 2-like"/>
    <property type="match status" value="1"/>
</dbReference>
<keyword evidence="9" id="KW-1133">Transmembrane helix</keyword>